<sequence length="87" mass="9611">MINGVGHDGYSNGMLYVENAVKWSLPPDLWTRTCVGSAEGPRFESFLRTQSSLSPEMCLCWGLTQQICRLVCPSVGIEGEEDKCDIP</sequence>
<name>A0AAV4U6U7_CAEEX</name>
<protein>
    <submittedName>
        <fullName evidence="1">Uncharacterized protein</fullName>
    </submittedName>
</protein>
<organism evidence="1 2">
    <name type="scientific">Caerostris extrusa</name>
    <name type="common">Bark spider</name>
    <name type="synonym">Caerostris bankana</name>
    <dbReference type="NCBI Taxonomy" id="172846"/>
    <lineage>
        <taxon>Eukaryota</taxon>
        <taxon>Metazoa</taxon>
        <taxon>Ecdysozoa</taxon>
        <taxon>Arthropoda</taxon>
        <taxon>Chelicerata</taxon>
        <taxon>Arachnida</taxon>
        <taxon>Araneae</taxon>
        <taxon>Araneomorphae</taxon>
        <taxon>Entelegynae</taxon>
        <taxon>Araneoidea</taxon>
        <taxon>Araneidae</taxon>
        <taxon>Caerostris</taxon>
    </lineage>
</organism>
<reference evidence="1 2" key="1">
    <citation type="submission" date="2021-06" db="EMBL/GenBank/DDBJ databases">
        <title>Caerostris extrusa draft genome.</title>
        <authorList>
            <person name="Kono N."/>
            <person name="Arakawa K."/>
        </authorList>
    </citation>
    <scope>NUCLEOTIDE SEQUENCE [LARGE SCALE GENOMIC DNA]</scope>
</reference>
<dbReference type="EMBL" id="BPLR01012367">
    <property type="protein sequence ID" value="GIY53450.1"/>
    <property type="molecule type" value="Genomic_DNA"/>
</dbReference>
<proteinExistence type="predicted"/>
<evidence type="ECO:0000313" key="1">
    <source>
        <dbReference type="EMBL" id="GIY53450.1"/>
    </source>
</evidence>
<keyword evidence="2" id="KW-1185">Reference proteome</keyword>
<evidence type="ECO:0000313" key="2">
    <source>
        <dbReference type="Proteomes" id="UP001054945"/>
    </source>
</evidence>
<comment type="caution">
    <text evidence="1">The sequence shown here is derived from an EMBL/GenBank/DDBJ whole genome shotgun (WGS) entry which is preliminary data.</text>
</comment>
<accession>A0AAV4U6U7</accession>
<dbReference type="Proteomes" id="UP001054945">
    <property type="component" value="Unassembled WGS sequence"/>
</dbReference>
<gene>
    <name evidence="1" type="ORF">CEXT_628651</name>
</gene>
<dbReference type="AlphaFoldDB" id="A0AAV4U6U7"/>